<dbReference type="GO" id="GO:0003887">
    <property type="term" value="F:DNA-directed DNA polymerase activity"/>
    <property type="evidence" value="ECO:0007669"/>
    <property type="project" value="UniProtKB-KW"/>
</dbReference>
<comment type="caution">
    <text evidence="10">The sequence shown here is derived from an EMBL/GenBank/DDBJ whole genome shotgun (WGS) entry which is preliminary data.</text>
</comment>
<evidence type="ECO:0000256" key="7">
    <source>
        <dbReference type="ARBA" id="ARBA00022918"/>
    </source>
</evidence>
<evidence type="ECO:0000256" key="8">
    <source>
        <dbReference type="ARBA" id="ARBA00022932"/>
    </source>
</evidence>
<evidence type="ECO:0000313" key="10">
    <source>
        <dbReference type="EMBL" id="RDX60201.1"/>
    </source>
</evidence>
<dbReference type="GO" id="GO:0016787">
    <property type="term" value="F:hydrolase activity"/>
    <property type="evidence" value="ECO:0007669"/>
    <property type="project" value="UniProtKB-KW"/>
</dbReference>
<dbReference type="GO" id="GO:0003964">
    <property type="term" value="F:RNA-directed DNA polymerase activity"/>
    <property type="evidence" value="ECO:0007669"/>
    <property type="project" value="UniProtKB-KW"/>
</dbReference>
<protein>
    <recommendedName>
        <fullName evidence="12">GAG-pre-integrase domain-containing protein</fullName>
    </recommendedName>
</protein>
<dbReference type="SUPFAM" id="SSF53098">
    <property type="entry name" value="Ribonuclease H-like"/>
    <property type="match status" value="1"/>
</dbReference>
<feature type="non-terminal residue" evidence="10">
    <location>
        <position position="1"/>
    </location>
</feature>
<dbReference type="GO" id="GO:0006310">
    <property type="term" value="P:DNA recombination"/>
    <property type="evidence" value="ECO:0007669"/>
    <property type="project" value="UniProtKB-KW"/>
</dbReference>
<keyword evidence="9" id="KW-0233">DNA recombination</keyword>
<keyword evidence="5" id="KW-0460">Magnesium</keyword>
<evidence type="ECO:0008006" key="12">
    <source>
        <dbReference type="Google" id="ProtNLM"/>
    </source>
</evidence>
<evidence type="ECO:0000256" key="3">
    <source>
        <dbReference type="ARBA" id="ARBA00022759"/>
    </source>
</evidence>
<organism evidence="10 11">
    <name type="scientific">Mucuna pruriens</name>
    <name type="common">Velvet bean</name>
    <name type="synonym">Dolichos pruriens</name>
    <dbReference type="NCBI Taxonomy" id="157652"/>
    <lineage>
        <taxon>Eukaryota</taxon>
        <taxon>Viridiplantae</taxon>
        <taxon>Streptophyta</taxon>
        <taxon>Embryophyta</taxon>
        <taxon>Tracheophyta</taxon>
        <taxon>Spermatophyta</taxon>
        <taxon>Magnoliopsida</taxon>
        <taxon>eudicotyledons</taxon>
        <taxon>Gunneridae</taxon>
        <taxon>Pentapetalae</taxon>
        <taxon>rosids</taxon>
        <taxon>fabids</taxon>
        <taxon>Fabales</taxon>
        <taxon>Fabaceae</taxon>
        <taxon>Papilionoideae</taxon>
        <taxon>50 kb inversion clade</taxon>
        <taxon>NPAAA clade</taxon>
        <taxon>indigoferoid/millettioid clade</taxon>
        <taxon>Phaseoleae</taxon>
        <taxon>Mucuna</taxon>
    </lineage>
</organism>
<dbReference type="GO" id="GO:0015074">
    <property type="term" value="P:DNA integration"/>
    <property type="evidence" value="ECO:0007669"/>
    <property type="project" value="UniProtKB-KW"/>
</dbReference>
<evidence type="ECO:0000256" key="9">
    <source>
        <dbReference type="ARBA" id="ARBA00023172"/>
    </source>
</evidence>
<evidence type="ECO:0000256" key="2">
    <source>
        <dbReference type="ARBA" id="ARBA00022723"/>
    </source>
</evidence>
<accession>A0A371E2C8</accession>
<gene>
    <name evidence="10" type="ORF">CR513_61677</name>
</gene>
<dbReference type="PANTHER" id="PTHR42648:SF11">
    <property type="entry name" value="TRANSPOSON TY4-P GAG-POL POLYPROTEIN"/>
    <property type="match status" value="1"/>
</dbReference>
<dbReference type="PANTHER" id="PTHR42648">
    <property type="entry name" value="TRANSPOSASE, PUTATIVE-RELATED"/>
    <property type="match status" value="1"/>
</dbReference>
<proteinExistence type="predicted"/>
<evidence type="ECO:0000256" key="4">
    <source>
        <dbReference type="ARBA" id="ARBA00022801"/>
    </source>
</evidence>
<keyword evidence="8" id="KW-0808">Transferase</keyword>
<keyword evidence="11" id="KW-1185">Reference proteome</keyword>
<keyword evidence="1" id="KW-0540">Nuclease</keyword>
<keyword evidence="3" id="KW-0255">Endonuclease</keyword>
<dbReference type="Proteomes" id="UP000257109">
    <property type="component" value="Unassembled WGS sequence"/>
</dbReference>
<evidence type="ECO:0000256" key="5">
    <source>
        <dbReference type="ARBA" id="ARBA00022842"/>
    </source>
</evidence>
<dbReference type="EMBL" id="QJKJ01017038">
    <property type="protein sequence ID" value="RDX60201.1"/>
    <property type="molecule type" value="Genomic_DNA"/>
</dbReference>
<keyword evidence="8" id="KW-0548">Nucleotidyltransferase</keyword>
<evidence type="ECO:0000256" key="6">
    <source>
        <dbReference type="ARBA" id="ARBA00022908"/>
    </source>
</evidence>
<dbReference type="AlphaFoldDB" id="A0A371E2C8"/>
<name>A0A371E2C8_MUCPR</name>
<dbReference type="InterPro" id="IPR039537">
    <property type="entry name" value="Retrotran_Ty1/copia-like"/>
</dbReference>
<keyword evidence="4" id="KW-0378">Hydrolase</keyword>
<evidence type="ECO:0000256" key="1">
    <source>
        <dbReference type="ARBA" id="ARBA00022722"/>
    </source>
</evidence>
<keyword evidence="2" id="KW-0479">Metal-binding</keyword>
<dbReference type="GO" id="GO:0046872">
    <property type="term" value="F:metal ion binding"/>
    <property type="evidence" value="ECO:0007669"/>
    <property type="project" value="UniProtKB-KW"/>
</dbReference>
<dbReference type="STRING" id="157652.A0A371E2C8"/>
<keyword evidence="6" id="KW-0229">DNA integration</keyword>
<keyword evidence="8" id="KW-0239">DNA-directed DNA polymerase</keyword>
<dbReference type="GO" id="GO:0004519">
    <property type="term" value="F:endonuclease activity"/>
    <property type="evidence" value="ECO:0007669"/>
    <property type="project" value="UniProtKB-KW"/>
</dbReference>
<sequence length="192" mass="22333">MGVAILIILMQRLDCTYKHDYELSNITISIEECLHTSSYLTYLWHQRYGHLSYKGLKTLQMKKMSEWHDNKVLELVQVHICKLIELMSNSGKRYILHFIDDYSCKGIKQQLTTTYTPHPNRVAEKQNSYEHGSQTFLTKVIIWTFYLLNRYPPLAVKNITPQRSLEQSQASNKTPSSLGLHSPLAHFISKTS</sequence>
<dbReference type="InterPro" id="IPR012337">
    <property type="entry name" value="RNaseH-like_sf"/>
</dbReference>
<keyword evidence="7" id="KW-0695">RNA-directed DNA polymerase</keyword>
<reference evidence="10" key="1">
    <citation type="submission" date="2018-05" db="EMBL/GenBank/DDBJ databases">
        <title>Draft genome of Mucuna pruriens seed.</title>
        <authorList>
            <person name="Nnadi N.E."/>
            <person name="Vos R."/>
            <person name="Hasami M.H."/>
            <person name="Devisetty U.K."/>
            <person name="Aguiy J.C."/>
        </authorList>
    </citation>
    <scope>NUCLEOTIDE SEQUENCE [LARGE SCALE GENOMIC DNA]</scope>
    <source>
        <strain evidence="10">JCA_2017</strain>
    </source>
</reference>
<evidence type="ECO:0000313" key="11">
    <source>
        <dbReference type="Proteomes" id="UP000257109"/>
    </source>
</evidence>